<dbReference type="Pfam" id="PF06985">
    <property type="entry name" value="HET"/>
    <property type="match status" value="1"/>
</dbReference>
<dbReference type="AlphaFoldDB" id="A0A0C3H552"/>
<dbReference type="STRING" id="913774.A0A0C3H552"/>
<dbReference type="Pfam" id="PF26639">
    <property type="entry name" value="Het-6_barrel"/>
    <property type="match status" value="1"/>
</dbReference>
<reference evidence="2 3" key="1">
    <citation type="submission" date="2014-04" db="EMBL/GenBank/DDBJ databases">
        <authorList>
            <consortium name="DOE Joint Genome Institute"/>
            <person name="Kuo A."/>
            <person name="Martino E."/>
            <person name="Perotto S."/>
            <person name="Kohler A."/>
            <person name="Nagy L.G."/>
            <person name="Floudas D."/>
            <person name="Copeland A."/>
            <person name="Barry K.W."/>
            <person name="Cichocki N."/>
            <person name="Veneault-Fourrey C."/>
            <person name="LaButti K."/>
            <person name="Lindquist E.A."/>
            <person name="Lipzen A."/>
            <person name="Lundell T."/>
            <person name="Morin E."/>
            <person name="Murat C."/>
            <person name="Sun H."/>
            <person name="Tunlid A."/>
            <person name="Henrissat B."/>
            <person name="Grigoriev I.V."/>
            <person name="Hibbett D.S."/>
            <person name="Martin F."/>
            <person name="Nordberg H.P."/>
            <person name="Cantor M.N."/>
            <person name="Hua S.X."/>
        </authorList>
    </citation>
    <scope>NUCLEOTIDE SEQUENCE [LARGE SCALE GENOMIC DNA]</scope>
    <source>
        <strain evidence="2 3">Zn</strain>
    </source>
</reference>
<dbReference type="InterPro" id="IPR052895">
    <property type="entry name" value="HetReg/Transcr_Mod"/>
</dbReference>
<dbReference type="InParanoid" id="A0A0C3H552"/>
<gene>
    <name evidence="2" type="ORF">OIDMADRAFT_128054</name>
</gene>
<reference evidence="3" key="2">
    <citation type="submission" date="2015-01" db="EMBL/GenBank/DDBJ databases">
        <title>Evolutionary Origins and Diversification of the Mycorrhizal Mutualists.</title>
        <authorList>
            <consortium name="DOE Joint Genome Institute"/>
            <consortium name="Mycorrhizal Genomics Consortium"/>
            <person name="Kohler A."/>
            <person name="Kuo A."/>
            <person name="Nagy L.G."/>
            <person name="Floudas D."/>
            <person name="Copeland A."/>
            <person name="Barry K.W."/>
            <person name="Cichocki N."/>
            <person name="Veneault-Fourrey C."/>
            <person name="LaButti K."/>
            <person name="Lindquist E.A."/>
            <person name="Lipzen A."/>
            <person name="Lundell T."/>
            <person name="Morin E."/>
            <person name="Murat C."/>
            <person name="Riley R."/>
            <person name="Ohm R."/>
            <person name="Sun H."/>
            <person name="Tunlid A."/>
            <person name="Henrissat B."/>
            <person name="Grigoriev I.V."/>
            <person name="Hibbett D.S."/>
            <person name="Martin F."/>
        </authorList>
    </citation>
    <scope>NUCLEOTIDE SEQUENCE [LARGE SCALE GENOMIC DNA]</scope>
    <source>
        <strain evidence="3">Zn</strain>
    </source>
</reference>
<dbReference type="EMBL" id="KN832880">
    <property type="protein sequence ID" value="KIM98489.1"/>
    <property type="molecule type" value="Genomic_DNA"/>
</dbReference>
<accession>A0A0C3H552</accession>
<dbReference type="InterPro" id="IPR010730">
    <property type="entry name" value="HET"/>
</dbReference>
<organism evidence="2 3">
    <name type="scientific">Oidiodendron maius (strain Zn)</name>
    <dbReference type="NCBI Taxonomy" id="913774"/>
    <lineage>
        <taxon>Eukaryota</taxon>
        <taxon>Fungi</taxon>
        <taxon>Dikarya</taxon>
        <taxon>Ascomycota</taxon>
        <taxon>Pezizomycotina</taxon>
        <taxon>Leotiomycetes</taxon>
        <taxon>Leotiomycetes incertae sedis</taxon>
        <taxon>Myxotrichaceae</taxon>
        <taxon>Oidiodendron</taxon>
    </lineage>
</organism>
<name>A0A0C3H552_OIDMZ</name>
<dbReference type="PANTHER" id="PTHR24148:SF64">
    <property type="entry name" value="HETEROKARYON INCOMPATIBILITY DOMAIN-CONTAINING PROTEIN"/>
    <property type="match status" value="1"/>
</dbReference>
<protein>
    <recommendedName>
        <fullName evidence="1">Heterokaryon incompatibility domain-containing protein</fullName>
    </recommendedName>
</protein>
<feature type="domain" description="Heterokaryon incompatibility" evidence="1">
    <location>
        <begin position="7"/>
        <end position="135"/>
    </location>
</feature>
<evidence type="ECO:0000313" key="2">
    <source>
        <dbReference type="EMBL" id="KIM98489.1"/>
    </source>
</evidence>
<evidence type="ECO:0000313" key="3">
    <source>
        <dbReference type="Proteomes" id="UP000054321"/>
    </source>
</evidence>
<dbReference type="Proteomes" id="UP000054321">
    <property type="component" value="Unassembled WGS sequence"/>
</dbReference>
<dbReference type="OrthoDB" id="3553147at2759"/>
<feature type="non-terminal residue" evidence="2">
    <location>
        <position position="1"/>
    </location>
</feature>
<proteinExistence type="predicted"/>
<keyword evidence="3" id="KW-1185">Reference proteome</keyword>
<dbReference type="PANTHER" id="PTHR24148">
    <property type="entry name" value="ANKYRIN REPEAT DOMAIN-CONTAINING PROTEIN 39 HOMOLOG-RELATED"/>
    <property type="match status" value="1"/>
</dbReference>
<sequence length="536" mass="59826">LETPEGNIPITSSLNDALKRLRSMNETPHMQFNHDPLIIWVDAVCINQEDNREKSQQIRLMSQIYKLALYVAVYLGNEADDSQLAIQLLGKLALANIGLGGLEAAVLPPTLAKEWESVASLLDRPWFRRVWIIQEFIVGAQVAMICGEIITGWEDSDYRGTEGLRKQSRLNALNAIIRIGRERIQSSVLEHGEKSPLLTLLKLFSVTEATQPRDHLFALLGLASDTEDKSFDPDYEAPLGEIIRRYAATFVQKGRAIEMLLDAGISPAAPQLPSWVPDWTRSAPQPFLIPDPIGMKNQSSNLNAIYHASANLPPKIQYDTATDLLVIEGGIVDRVGQIGQRDDEMDILGRLSLYISDAENIIGTLSSYPTGEDVSEVEWRTLIANRTKTLRDLQGIGSNAWDGDLSEPTAQLGEAYKALKLFCWVVENNPGYIFSSDERIAFLQTTKKPYEQPLLDTRSGRLLCRTEGGYVGLVPRHTQAGDLVCIVYGSPVPFIVRESDEREGAHRVVGECYIHGIMRGEALQSKQFEERKIYMH</sequence>
<dbReference type="HOGENOM" id="CLU_004184_7_3_1"/>
<evidence type="ECO:0000259" key="1">
    <source>
        <dbReference type="Pfam" id="PF06985"/>
    </source>
</evidence>